<reference evidence="2" key="1">
    <citation type="submission" date="2010-08" db="EMBL/GenBank/DDBJ databases">
        <authorList>
            <consortium name="Caenorhabditis japonica Sequencing Consortium"/>
            <person name="Wilson R.K."/>
        </authorList>
    </citation>
    <scope>NUCLEOTIDE SEQUENCE [LARGE SCALE GENOMIC DNA]</scope>
    <source>
        <strain evidence="2">DF5081</strain>
    </source>
</reference>
<proteinExistence type="predicted"/>
<name>A0A2Q4TFH1_CAEJA</name>
<keyword evidence="2" id="KW-1185">Reference proteome</keyword>
<dbReference type="AlphaFoldDB" id="A0A2Q4TFH1"/>
<dbReference type="Proteomes" id="UP000005237">
    <property type="component" value="Unassembled WGS sequence"/>
</dbReference>
<reference evidence="1" key="2">
    <citation type="submission" date="2022-06" db="UniProtKB">
        <authorList>
            <consortium name="EnsemblMetazoa"/>
        </authorList>
    </citation>
    <scope>IDENTIFICATION</scope>
    <source>
        <strain evidence="1">DF5081</strain>
    </source>
</reference>
<protein>
    <submittedName>
        <fullName evidence="1">Uncharacterized protein</fullName>
    </submittedName>
</protein>
<evidence type="ECO:0000313" key="1">
    <source>
        <dbReference type="EnsemblMetazoa" id="CJA39077.1"/>
    </source>
</evidence>
<evidence type="ECO:0000313" key="2">
    <source>
        <dbReference type="Proteomes" id="UP000005237"/>
    </source>
</evidence>
<accession>A0A2Q4TFH1</accession>
<dbReference type="EnsemblMetazoa" id="CJA39077.1">
    <property type="protein sequence ID" value="CJA39077.1"/>
    <property type="gene ID" value="WBGene00214924"/>
</dbReference>
<dbReference type="InParanoid" id="A0A2Q4TFH1"/>
<organism evidence="1 2">
    <name type="scientific">Caenorhabditis japonica</name>
    <dbReference type="NCBI Taxonomy" id="281687"/>
    <lineage>
        <taxon>Eukaryota</taxon>
        <taxon>Metazoa</taxon>
        <taxon>Ecdysozoa</taxon>
        <taxon>Nematoda</taxon>
        <taxon>Chromadorea</taxon>
        <taxon>Rhabditida</taxon>
        <taxon>Rhabditina</taxon>
        <taxon>Rhabditomorpha</taxon>
        <taxon>Rhabditoidea</taxon>
        <taxon>Rhabditidae</taxon>
        <taxon>Peloderinae</taxon>
        <taxon>Caenorhabditis</taxon>
    </lineage>
</organism>
<sequence length="118" mass="13322">MYQPFISAFTVGGEYDPSKIREVSGSMDLPIPGINELFDLNGRIMTKNTLIVNGAIEFPLTLSDPNERAPYTFKYAVWAPDRHMAYGHVLPNVNIHVIGKDKIMERLMQNRLNPTMIG</sequence>
<dbReference type="EnsemblMetazoa" id="CJA41530.1">
    <property type="protein sequence ID" value="CJA41530.1"/>
    <property type="gene ID" value="WBGene00217378"/>
</dbReference>